<dbReference type="OrthoDB" id="8919at2157"/>
<dbReference type="InterPro" id="IPR036567">
    <property type="entry name" value="RHF-like"/>
</dbReference>
<evidence type="ECO:0000256" key="3">
    <source>
        <dbReference type="SAM" id="MobiDB-lite"/>
    </source>
</evidence>
<dbReference type="InterPro" id="IPR051257">
    <property type="entry name" value="Diverse_CBS-Domain"/>
</dbReference>
<feature type="region of interest" description="Disordered" evidence="3">
    <location>
        <begin position="193"/>
        <end position="215"/>
    </location>
</feature>
<sequence>MSLRDRSATEVMNENPETVQNDANLAKAKNKMEEHDLRALTVVDSKNRVEGAIGYRDLIRHVQFNPDNASLEKVMHNPPKFEDSDSLVDIAELRIESGRKMLVKTKNGKLQGIVGDDEFREAFVNAEEFSQVTTLDLGANEVLQAFEEDSIEEVRHKMLDNNISRLPVLDNSGNLTGIVTSTDLLKVMISRERQGSGGTSRDNLQDLNISGGSEKESMAQIEISEIMDRTPLTIEGHQDADEAIQKMSENDEKEVIIVEDRYPQSIVTVKDYIEEVSNLQQRNAVLVNLTGLDVDEEKAAVHNKIETQLRGSLGRKLKRPEELNLVMKKAEKDGKKHRYEATMKLFSEFGQTTVQSEAWDLLEVVDDCLSEMNRLIRDKKEQRTEH</sequence>
<dbReference type="GeneID" id="42364887"/>
<dbReference type="KEGG" id="ncon:LC1Nh_0504"/>
<evidence type="ECO:0000313" key="6">
    <source>
        <dbReference type="Proteomes" id="UP000377803"/>
    </source>
</evidence>
<accession>A0A5Q0UFT2</accession>
<dbReference type="Pfam" id="PF00571">
    <property type="entry name" value="CBS"/>
    <property type="match status" value="3"/>
</dbReference>
<dbReference type="Gene3D" id="3.10.580.10">
    <property type="entry name" value="CBS-domain"/>
    <property type="match status" value="3"/>
</dbReference>
<dbReference type="AlphaFoldDB" id="A0A5Q0UFT2"/>
<keyword evidence="1 2" id="KW-0129">CBS domain</keyword>
<name>A0A5Q0UFT2_9ARCH</name>
<dbReference type="SUPFAM" id="SSF54631">
    <property type="entry name" value="CBS-domain pair"/>
    <property type="match status" value="2"/>
</dbReference>
<dbReference type="SMART" id="SM00116">
    <property type="entry name" value="CBS"/>
    <property type="match status" value="3"/>
</dbReference>
<dbReference type="PROSITE" id="PS51371">
    <property type="entry name" value="CBS"/>
    <property type="match status" value="3"/>
</dbReference>
<dbReference type="Proteomes" id="UP000377803">
    <property type="component" value="Chromosome"/>
</dbReference>
<reference evidence="6" key="1">
    <citation type="submission" date="2019-05" db="EMBL/GenBank/DDBJ databases">
        <title>Candidatus Nanohalobium constans, a novel model system to study the DPANN nano-sized archaea: genomic and physiological characterization of a nanoarchaeon co-cultured with its chitinotrophic host.</title>
        <authorList>
            <person name="La Cono V."/>
            <person name="Arcadi E."/>
            <person name="Crisafi F."/>
            <person name="Denaro R."/>
            <person name="La Spada G."/>
            <person name="Messina E."/>
            <person name="Smedile F."/>
            <person name="Toshchakov S.V."/>
            <person name="Shevchenko M.A."/>
            <person name="Golyshin P.N."/>
            <person name="Golyshina O.V."/>
            <person name="Ferrer M."/>
            <person name="Rohde M."/>
            <person name="Mushegian A."/>
            <person name="Sorokin D.Y."/>
            <person name="Giuliano L."/>
            <person name="Yakimov M.M."/>
        </authorList>
    </citation>
    <scope>NUCLEOTIDE SEQUENCE [LARGE SCALE GENOMIC DNA]</scope>
    <source>
        <strain evidence="6">LC1Nh</strain>
    </source>
</reference>
<protein>
    <submittedName>
        <fullName evidence="5">CBS domain containing membrane protein</fullName>
    </submittedName>
</protein>
<feature type="domain" description="CBS" evidence="4">
    <location>
        <begin position="227"/>
        <end position="285"/>
    </location>
</feature>
<dbReference type="InterPro" id="IPR000644">
    <property type="entry name" value="CBS_dom"/>
</dbReference>
<keyword evidence="6" id="KW-1185">Reference proteome</keyword>
<dbReference type="EMBL" id="CP040089">
    <property type="protein sequence ID" value="QGA80404.1"/>
    <property type="molecule type" value="Genomic_DNA"/>
</dbReference>
<feature type="domain" description="CBS" evidence="4">
    <location>
        <begin position="132"/>
        <end position="195"/>
    </location>
</feature>
<dbReference type="InterPro" id="IPR046342">
    <property type="entry name" value="CBS_dom_sf"/>
</dbReference>
<dbReference type="PANTHER" id="PTHR43080">
    <property type="entry name" value="CBS DOMAIN-CONTAINING PROTEIN CBSX3, MITOCHONDRIAL"/>
    <property type="match status" value="1"/>
</dbReference>
<feature type="compositionally biased region" description="Polar residues" evidence="3">
    <location>
        <begin position="199"/>
        <end position="211"/>
    </location>
</feature>
<gene>
    <name evidence="5" type="ORF">LC1Nh_0504</name>
</gene>
<evidence type="ECO:0000256" key="2">
    <source>
        <dbReference type="PROSITE-ProRule" id="PRU00703"/>
    </source>
</evidence>
<proteinExistence type="predicted"/>
<evidence type="ECO:0000259" key="4">
    <source>
        <dbReference type="PROSITE" id="PS51371"/>
    </source>
</evidence>
<evidence type="ECO:0000313" key="5">
    <source>
        <dbReference type="EMBL" id="QGA80404.1"/>
    </source>
</evidence>
<dbReference type="PANTHER" id="PTHR43080:SF2">
    <property type="entry name" value="CBS DOMAIN-CONTAINING PROTEIN"/>
    <property type="match status" value="1"/>
</dbReference>
<dbReference type="Gene3D" id="3.30.160.100">
    <property type="entry name" value="Ribosome hibernation promotion factor-like"/>
    <property type="match status" value="1"/>
</dbReference>
<organism evidence="5 6">
    <name type="scientific">Candidatus Nanohalobium constans</name>
    <dbReference type="NCBI Taxonomy" id="2565781"/>
    <lineage>
        <taxon>Archaea</taxon>
        <taxon>Candidatus Nanohalarchaeota</taxon>
        <taxon>Candidatus Nanohalobia</taxon>
        <taxon>Candidatus Nanohalobiales</taxon>
        <taxon>Candidatus Nanohalobiaceae</taxon>
        <taxon>Candidatus Nanohalobium</taxon>
    </lineage>
</organism>
<dbReference type="CDD" id="cd02205">
    <property type="entry name" value="CBS_pair_SF"/>
    <property type="match status" value="1"/>
</dbReference>
<evidence type="ECO:0000256" key="1">
    <source>
        <dbReference type="ARBA" id="ARBA00023122"/>
    </source>
</evidence>
<feature type="domain" description="CBS" evidence="4">
    <location>
        <begin position="12"/>
        <end position="70"/>
    </location>
</feature>
<dbReference type="RefSeq" id="WP_153550142.1">
    <property type="nucleotide sequence ID" value="NZ_CP040089.1"/>
</dbReference>